<keyword evidence="1" id="KW-0808">Transferase</keyword>
<dbReference type="SUPFAM" id="SSF53335">
    <property type="entry name" value="S-adenosyl-L-methionine-dependent methyltransferases"/>
    <property type="match status" value="1"/>
</dbReference>
<dbReference type="EMBL" id="JAFREM010000029">
    <property type="protein sequence ID" value="MBO1308078.1"/>
    <property type="molecule type" value="Genomic_DNA"/>
</dbReference>
<dbReference type="InterPro" id="IPR041698">
    <property type="entry name" value="Methyltransf_25"/>
</dbReference>
<comment type="caution">
    <text evidence="3">The sequence shown here is derived from an EMBL/GenBank/DDBJ whole genome shotgun (WGS) entry which is preliminary data.</text>
</comment>
<dbReference type="InterPro" id="IPR029063">
    <property type="entry name" value="SAM-dependent_MTases_sf"/>
</dbReference>
<evidence type="ECO:0000313" key="4">
    <source>
        <dbReference type="Proteomes" id="UP000664601"/>
    </source>
</evidence>
<gene>
    <name evidence="3" type="ORF">JZO70_18020</name>
</gene>
<organism evidence="3 4">
    <name type="scientific">Candidatus Enterococcus moelleringii</name>
    <dbReference type="NCBI Taxonomy" id="2815325"/>
    <lineage>
        <taxon>Bacteria</taxon>
        <taxon>Bacillati</taxon>
        <taxon>Bacillota</taxon>
        <taxon>Bacilli</taxon>
        <taxon>Lactobacillales</taxon>
        <taxon>Enterococcaceae</taxon>
        <taxon>Enterococcus</taxon>
    </lineage>
</organism>
<reference evidence="3 4" key="1">
    <citation type="submission" date="2021-03" db="EMBL/GenBank/DDBJ databases">
        <title>Enterococcal diversity collection.</title>
        <authorList>
            <person name="Gilmore M.S."/>
            <person name="Schwartzman J."/>
            <person name="Van Tyne D."/>
            <person name="Martin M."/>
            <person name="Earl A.M."/>
            <person name="Manson A.L."/>
            <person name="Straub T."/>
            <person name="Salamzade R."/>
            <person name="Saavedra J."/>
            <person name="Lebreton F."/>
            <person name="Prichula J."/>
            <person name="Schaufler K."/>
            <person name="Gaca A."/>
            <person name="Sgardioli B."/>
            <person name="Wagenaar J."/>
            <person name="Strong T."/>
        </authorList>
    </citation>
    <scope>NUCLEOTIDE SEQUENCE [LARGE SCALE GENOMIC DNA]</scope>
    <source>
        <strain evidence="3 4">669A</strain>
    </source>
</reference>
<accession>A0ABS3LEK9</accession>
<dbReference type="GO" id="GO:0032259">
    <property type="term" value="P:methylation"/>
    <property type="evidence" value="ECO:0007669"/>
    <property type="project" value="UniProtKB-KW"/>
</dbReference>
<proteinExistence type="predicted"/>
<sequence length="274" mass="31515">MNINQLNKTVTIFADTGENIWTDPYVAQQMLAAHLNEQADGATRNKSFVEKSLKWLNEEFPAVDYPKILDLGCGPGIYAEKFLRAGYQVTGLDFSRTSIDYARQSAEEKGLEIDYICADYLMADWQEGRYDLIFMIYCDLGVLSHEGRKLILQKAAQALNPGGKLIFDVFTPEKYKEFTPTQTWQIEENSFWSAEPCLHLQRSKQYGRTYLDAHHLLYEQNQKTFYIWETVFTPEEVIEELRAEGFTKIEVYSNLAGDLWEADSDTACFVSAIK</sequence>
<evidence type="ECO:0000259" key="2">
    <source>
        <dbReference type="Pfam" id="PF13649"/>
    </source>
</evidence>
<protein>
    <submittedName>
        <fullName evidence="3">Methyltransferase domain-containing protein</fullName>
    </submittedName>
</protein>
<keyword evidence="4" id="KW-1185">Reference proteome</keyword>
<dbReference type="CDD" id="cd02440">
    <property type="entry name" value="AdoMet_MTases"/>
    <property type="match status" value="1"/>
</dbReference>
<dbReference type="Gene3D" id="3.40.50.150">
    <property type="entry name" value="Vaccinia Virus protein VP39"/>
    <property type="match status" value="1"/>
</dbReference>
<dbReference type="RefSeq" id="WP_207675066.1">
    <property type="nucleotide sequence ID" value="NZ_JAFREM010000029.1"/>
</dbReference>
<dbReference type="PANTHER" id="PTHR43861">
    <property type="entry name" value="TRANS-ACONITATE 2-METHYLTRANSFERASE-RELATED"/>
    <property type="match status" value="1"/>
</dbReference>
<keyword evidence="3" id="KW-0489">Methyltransferase</keyword>
<name>A0ABS3LEK9_9ENTE</name>
<evidence type="ECO:0000256" key="1">
    <source>
        <dbReference type="ARBA" id="ARBA00022679"/>
    </source>
</evidence>
<dbReference type="Pfam" id="PF13649">
    <property type="entry name" value="Methyltransf_25"/>
    <property type="match status" value="1"/>
</dbReference>
<evidence type="ECO:0000313" key="3">
    <source>
        <dbReference type="EMBL" id="MBO1308078.1"/>
    </source>
</evidence>
<feature type="domain" description="Methyltransferase" evidence="2">
    <location>
        <begin position="68"/>
        <end position="163"/>
    </location>
</feature>
<dbReference type="GO" id="GO:0008168">
    <property type="term" value="F:methyltransferase activity"/>
    <property type="evidence" value="ECO:0007669"/>
    <property type="project" value="UniProtKB-KW"/>
</dbReference>
<dbReference type="Proteomes" id="UP000664601">
    <property type="component" value="Unassembled WGS sequence"/>
</dbReference>